<dbReference type="EMBL" id="JBJXBP010000003">
    <property type="protein sequence ID" value="KAL3837746.1"/>
    <property type="molecule type" value="Genomic_DNA"/>
</dbReference>
<name>A0ABD3TMB8_9LAMI</name>
<proteinExistence type="predicted"/>
<dbReference type="Proteomes" id="UP001634393">
    <property type="component" value="Unassembled WGS sequence"/>
</dbReference>
<keyword evidence="2" id="KW-1185">Reference proteome</keyword>
<comment type="caution">
    <text evidence="1">The sequence shown here is derived from an EMBL/GenBank/DDBJ whole genome shotgun (WGS) entry which is preliminary data.</text>
</comment>
<organism evidence="1 2">
    <name type="scientific">Penstemon smallii</name>
    <dbReference type="NCBI Taxonomy" id="265156"/>
    <lineage>
        <taxon>Eukaryota</taxon>
        <taxon>Viridiplantae</taxon>
        <taxon>Streptophyta</taxon>
        <taxon>Embryophyta</taxon>
        <taxon>Tracheophyta</taxon>
        <taxon>Spermatophyta</taxon>
        <taxon>Magnoliopsida</taxon>
        <taxon>eudicotyledons</taxon>
        <taxon>Gunneridae</taxon>
        <taxon>Pentapetalae</taxon>
        <taxon>asterids</taxon>
        <taxon>lamiids</taxon>
        <taxon>Lamiales</taxon>
        <taxon>Plantaginaceae</taxon>
        <taxon>Cheloneae</taxon>
        <taxon>Penstemon</taxon>
    </lineage>
</organism>
<reference evidence="1 2" key="1">
    <citation type="submission" date="2024-12" db="EMBL/GenBank/DDBJ databases">
        <title>The unique morphological basis and parallel evolutionary history of personate flowers in Penstemon.</title>
        <authorList>
            <person name="Depatie T.H."/>
            <person name="Wessinger C.A."/>
        </authorList>
    </citation>
    <scope>NUCLEOTIDE SEQUENCE [LARGE SCALE GENOMIC DNA]</scope>
    <source>
        <strain evidence="1">WTNN_2</strain>
        <tissue evidence="1">Leaf</tissue>
    </source>
</reference>
<dbReference type="AlphaFoldDB" id="A0ABD3TMB8"/>
<sequence length="30" mass="3530">MDPRPCKALENQSTCNALLKLTRFITFFRD</sequence>
<protein>
    <submittedName>
        <fullName evidence="1">Uncharacterized protein</fullName>
    </submittedName>
</protein>
<accession>A0ABD3TMB8</accession>
<gene>
    <name evidence="1" type="ORF">ACJIZ3_022337</name>
</gene>
<evidence type="ECO:0000313" key="2">
    <source>
        <dbReference type="Proteomes" id="UP001634393"/>
    </source>
</evidence>
<evidence type="ECO:0000313" key="1">
    <source>
        <dbReference type="EMBL" id="KAL3837746.1"/>
    </source>
</evidence>